<sequence length="84" mass="8300">MVVRLPVTDDGAGEARGLLPGAATADGGAVFGDAAPRAAFHVGTDACVLFGGGATTGGEEANGHQREQGREVVGAISGHWEALD</sequence>
<accession>A0A511HGA1</accession>
<evidence type="ECO:0000313" key="2">
    <source>
        <dbReference type="Proteomes" id="UP000321224"/>
    </source>
</evidence>
<reference evidence="1 2" key="1">
    <citation type="submission" date="2019-07" db="EMBL/GenBank/DDBJ databases">
        <title>Whole genome shotgun sequence of Myxococcus virescens NBRC 100334.</title>
        <authorList>
            <person name="Hosoyama A."/>
            <person name="Uohara A."/>
            <person name="Ohji S."/>
            <person name="Ichikawa N."/>
        </authorList>
    </citation>
    <scope>NUCLEOTIDE SEQUENCE [LARGE SCALE GENOMIC DNA]</scope>
    <source>
        <strain evidence="1 2">NBRC 100334</strain>
    </source>
</reference>
<name>A0A511HGA1_9BACT</name>
<organism evidence="1 2">
    <name type="scientific">Myxococcus virescens</name>
    <dbReference type="NCBI Taxonomy" id="83456"/>
    <lineage>
        <taxon>Bacteria</taxon>
        <taxon>Pseudomonadati</taxon>
        <taxon>Myxococcota</taxon>
        <taxon>Myxococcia</taxon>
        <taxon>Myxococcales</taxon>
        <taxon>Cystobacterineae</taxon>
        <taxon>Myxococcaceae</taxon>
        <taxon>Myxococcus</taxon>
    </lineage>
</organism>
<gene>
    <name evidence="1" type="ORF">MVI01_43740</name>
</gene>
<evidence type="ECO:0000313" key="1">
    <source>
        <dbReference type="EMBL" id="GEL72590.1"/>
    </source>
</evidence>
<dbReference type="AlphaFoldDB" id="A0A511HGA1"/>
<dbReference type="Proteomes" id="UP000321224">
    <property type="component" value="Unassembled WGS sequence"/>
</dbReference>
<dbReference type="EMBL" id="BJVY01000026">
    <property type="protein sequence ID" value="GEL72590.1"/>
    <property type="molecule type" value="Genomic_DNA"/>
</dbReference>
<protein>
    <submittedName>
        <fullName evidence="1">Uncharacterized protein</fullName>
    </submittedName>
</protein>
<comment type="caution">
    <text evidence="1">The sequence shown here is derived from an EMBL/GenBank/DDBJ whole genome shotgun (WGS) entry which is preliminary data.</text>
</comment>
<proteinExistence type="predicted"/>